<evidence type="ECO:0000313" key="2">
    <source>
        <dbReference type="Proteomes" id="UP001234585"/>
    </source>
</evidence>
<dbReference type="InterPro" id="IPR010385">
    <property type="entry name" value="DUF982"/>
</dbReference>
<dbReference type="Gene3D" id="6.10.250.730">
    <property type="match status" value="1"/>
</dbReference>
<evidence type="ECO:0000313" key="1">
    <source>
        <dbReference type="EMBL" id="WLS00151.1"/>
    </source>
</evidence>
<dbReference type="Pfam" id="PF06169">
    <property type="entry name" value="DUF982"/>
    <property type="match status" value="1"/>
</dbReference>
<accession>A0AA50CQQ1</accession>
<keyword evidence="1" id="KW-0614">Plasmid</keyword>
<dbReference type="AlphaFoldDB" id="A0AA50CQQ1"/>
<dbReference type="EMBL" id="CP132303">
    <property type="protein sequence ID" value="WLS00151.1"/>
    <property type="molecule type" value="Genomic_DNA"/>
</dbReference>
<reference evidence="1 2" key="1">
    <citation type="submission" date="2023-08" db="EMBL/GenBank/DDBJ databases">
        <title>Pathogen: clinical or host-associated sample.</title>
        <authorList>
            <person name="Hergert J."/>
            <person name="Casey R."/>
            <person name="Wagner J."/>
            <person name="Young E.L."/>
            <person name="Oakeson K.F."/>
        </authorList>
    </citation>
    <scope>NUCLEOTIDE SEQUENCE [LARGE SCALE GENOMIC DNA]</scope>
    <source>
        <strain evidence="1 2">1760953</strain>
        <plasmid evidence="1 2">unnamed1</plasmid>
    </source>
</reference>
<sequence length="79" mass="8881">MPTKAWSQPIKIQIGFGSRRVEGPFQALIHLAEHWPRRTGPRFVRAGIACKAAVEGRIDAEDARQEFLEAAKEVGLYLH</sequence>
<dbReference type="Proteomes" id="UP001234585">
    <property type="component" value="Plasmid unnamed1"/>
</dbReference>
<proteinExistence type="predicted"/>
<keyword evidence="2" id="KW-1185">Reference proteome</keyword>
<name>A0AA50CQQ1_9HYPH</name>
<protein>
    <submittedName>
        <fullName evidence="1">DUF982 domain-containing protein</fullName>
    </submittedName>
</protein>
<dbReference type="RefSeq" id="WP_306039646.1">
    <property type="nucleotide sequence ID" value="NZ_CP132303.1"/>
</dbReference>
<organism evidence="1 2">
    <name type="scientific">Shinella sumterensis</name>
    <dbReference type="NCBI Taxonomy" id="1967501"/>
    <lineage>
        <taxon>Bacteria</taxon>
        <taxon>Pseudomonadati</taxon>
        <taxon>Pseudomonadota</taxon>
        <taxon>Alphaproteobacteria</taxon>
        <taxon>Hyphomicrobiales</taxon>
        <taxon>Rhizobiaceae</taxon>
        <taxon>Shinella</taxon>
    </lineage>
</organism>
<gene>
    <name evidence="1" type="ORF">Q9313_18950</name>
</gene>
<geneLocation type="plasmid" evidence="1 2">
    <name>unnamed1</name>
</geneLocation>